<proteinExistence type="predicted"/>
<keyword evidence="1" id="KW-0472">Membrane</keyword>
<sequence>MEGLVNLVHEIAVGMGWLLPTACYAAAVSCLIFSLVGIYQYYHPTIQALQDKPWLPYLSLVLCGVFASFNVILTKSTASAGTDVQVTLGDAATSYSTADSLITGTGPKDAILAIVKDFALFFQMFGAWTCFFAVLTWFAIQRGRSNRERLGCGIQYVFGVMLLNPVKDATWILSFWP</sequence>
<reference evidence="2 3" key="1">
    <citation type="submission" date="2015-06" db="EMBL/GenBank/DDBJ databases">
        <title>Improved classification and identification of acetic acid bacteria using matrix-assisted laser desorption/ionization time-of-flight mass spectrometry; Gluconobacter nephelii and Gluconobacter uchimurae are later heterotypic synonyms of Gluconobacter japonicus and Gluconobacter oxydans, respectively.</title>
        <authorList>
            <person name="Li L."/>
            <person name="Cleenwerck I."/>
            <person name="De Vuyst L."/>
            <person name="Vandamme P."/>
        </authorList>
    </citation>
    <scope>NUCLEOTIDE SEQUENCE [LARGE SCALE GENOMIC DNA]</scope>
    <source>
        <strain evidence="2 3">LMG 1676</strain>
    </source>
</reference>
<feature type="transmembrane region" description="Helical" evidence="1">
    <location>
        <begin position="54"/>
        <end position="73"/>
    </location>
</feature>
<comment type="caution">
    <text evidence="2">The sequence shown here is derived from an EMBL/GenBank/DDBJ whole genome shotgun (WGS) entry which is preliminary data.</text>
</comment>
<dbReference type="EMBL" id="LHZG01000172">
    <property type="protein sequence ID" value="KXV18146.1"/>
    <property type="molecule type" value="Genomic_DNA"/>
</dbReference>
<feature type="transmembrane region" description="Helical" evidence="1">
    <location>
        <begin position="17"/>
        <end position="42"/>
    </location>
</feature>
<dbReference type="AlphaFoldDB" id="A0A149RUL4"/>
<gene>
    <name evidence="2" type="ORF">AD934_09425</name>
</gene>
<protein>
    <submittedName>
        <fullName evidence="2">Uncharacterized protein</fullName>
    </submittedName>
</protein>
<dbReference type="Proteomes" id="UP000075655">
    <property type="component" value="Unassembled WGS sequence"/>
</dbReference>
<accession>A0A149RUL4</accession>
<feature type="transmembrane region" description="Helical" evidence="1">
    <location>
        <begin position="118"/>
        <end position="140"/>
    </location>
</feature>
<evidence type="ECO:0000313" key="2">
    <source>
        <dbReference type="EMBL" id="KXV18146.1"/>
    </source>
</evidence>
<evidence type="ECO:0000256" key="1">
    <source>
        <dbReference type="SAM" id="Phobius"/>
    </source>
</evidence>
<organism evidence="2 3">
    <name type="scientific">Gluconobacter oxydans</name>
    <name type="common">Gluconobacter suboxydans</name>
    <dbReference type="NCBI Taxonomy" id="442"/>
    <lineage>
        <taxon>Bacteria</taxon>
        <taxon>Pseudomonadati</taxon>
        <taxon>Pseudomonadota</taxon>
        <taxon>Alphaproteobacteria</taxon>
        <taxon>Acetobacterales</taxon>
        <taxon>Acetobacteraceae</taxon>
        <taxon>Gluconobacter</taxon>
    </lineage>
</organism>
<dbReference type="PATRIC" id="fig|442.8.peg.1086"/>
<dbReference type="RefSeq" id="WP_061500992.1">
    <property type="nucleotide sequence ID" value="NZ_LHZG01000172.1"/>
</dbReference>
<name>A0A149RUL4_GLUOY</name>
<keyword evidence="1" id="KW-0812">Transmembrane</keyword>
<keyword evidence="1" id="KW-1133">Transmembrane helix</keyword>
<evidence type="ECO:0000313" key="3">
    <source>
        <dbReference type="Proteomes" id="UP000075655"/>
    </source>
</evidence>